<dbReference type="Proteomes" id="UP000276349">
    <property type="component" value="Unassembled WGS sequence"/>
</dbReference>
<feature type="transmembrane region" description="Helical" evidence="6">
    <location>
        <begin position="7"/>
        <end position="24"/>
    </location>
</feature>
<reference evidence="7 8" key="1">
    <citation type="submission" date="2018-12" db="EMBL/GenBank/DDBJ databases">
        <authorList>
            <person name="Yu L."/>
        </authorList>
    </citation>
    <scope>NUCLEOTIDE SEQUENCE [LARGE SCALE GENOMIC DNA]</scope>
    <source>
        <strain evidence="7 8">S5H2222</strain>
    </source>
</reference>
<keyword evidence="4 6" id="KW-1133">Transmembrane helix</keyword>
<evidence type="ECO:0000256" key="1">
    <source>
        <dbReference type="ARBA" id="ARBA00004651"/>
    </source>
</evidence>
<evidence type="ECO:0000256" key="2">
    <source>
        <dbReference type="ARBA" id="ARBA00022475"/>
    </source>
</evidence>
<comment type="subcellular location">
    <subcellularLocation>
        <location evidence="1">Cell membrane</location>
        <topology evidence="1">Multi-pass membrane protein</topology>
    </subcellularLocation>
</comment>
<keyword evidence="2" id="KW-1003">Cell membrane</keyword>
<organism evidence="7 8">
    <name type="scientific">Lysinibacillus telephonicus</name>
    <dbReference type="NCBI Taxonomy" id="1714840"/>
    <lineage>
        <taxon>Bacteria</taxon>
        <taxon>Bacillati</taxon>
        <taxon>Bacillota</taxon>
        <taxon>Bacilli</taxon>
        <taxon>Bacillales</taxon>
        <taxon>Bacillaceae</taxon>
        <taxon>Lysinibacillus</taxon>
    </lineage>
</organism>
<evidence type="ECO:0000313" key="7">
    <source>
        <dbReference type="EMBL" id="RTQ95459.1"/>
    </source>
</evidence>
<keyword evidence="3 6" id="KW-0812">Transmembrane</keyword>
<feature type="transmembrane region" description="Helical" evidence="6">
    <location>
        <begin position="30"/>
        <end position="47"/>
    </location>
</feature>
<dbReference type="PANTHER" id="PTHR33931:SF6">
    <property type="entry name" value="INTEGRAL MEMBRANE PROTEIN YXZK-RELATED"/>
    <property type="match status" value="1"/>
</dbReference>
<evidence type="ECO:0000256" key="6">
    <source>
        <dbReference type="SAM" id="Phobius"/>
    </source>
</evidence>
<comment type="caution">
    <text evidence="7">The sequence shown here is derived from an EMBL/GenBank/DDBJ whole genome shotgun (WGS) entry which is preliminary data.</text>
</comment>
<feature type="transmembrane region" description="Helical" evidence="6">
    <location>
        <begin position="84"/>
        <end position="109"/>
    </location>
</feature>
<evidence type="ECO:0000313" key="8">
    <source>
        <dbReference type="Proteomes" id="UP000276349"/>
    </source>
</evidence>
<accession>A0A431UW91</accession>
<evidence type="ECO:0000256" key="3">
    <source>
        <dbReference type="ARBA" id="ARBA00022692"/>
    </source>
</evidence>
<dbReference type="PANTHER" id="PTHR33931">
    <property type="entry name" value="HOLIN-LIKE PROTEIN CIDA-RELATED"/>
    <property type="match status" value="1"/>
</dbReference>
<dbReference type="InterPro" id="IPR005538">
    <property type="entry name" value="LrgA/CidA"/>
</dbReference>
<dbReference type="GO" id="GO:0005886">
    <property type="term" value="C:plasma membrane"/>
    <property type="evidence" value="ECO:0007669"/>
    <property type="project" value="UniProtKB-SubCell"/>
</dbReference>
<dbReference type="AlphaFoldDB" id="A0A431UW91"/>
<dbReference type="OrthoDB" id="3176438at2"/>
<dbReference type="RefSeq" id="WP_126292922.1">
    <property type="nucleotide sequence ID" value="NZ_CP185866.1"/>
</dbReference>
<evidence type="ECO:0000256" key="4">
    <source>
        <dbReference type="ARBA" id="ARBA00022989"/>
    </source>
</evidence>
<gene>
    <name evidence="7" type="ORF">EKG35_03435</name>
</gene>
<protein>
    <submittedName>
        <fullName evidence="7">CidA/LrgA family protein</fullName>
    </submittedName>
</protein>
<dbReference type="Pfam" id="PF03788">
    <property type="entry name" value="LrgA"/>
    <property type="match status" value="1"/>
</dbReference>
<keyword evidence="5 6" id="KW-0472">Membrane</keyword>
<keyword evidence="8" id="KW-1185">Reference proteome</keyword>
<dbReference type="EMBL" id="RXNR01000006">
    <property type="protein sequence ID" value="RTQ95459.1"/>
    <property type="molecule type" value="Genomic_DNA"/>
</dbReference>
<evidence type="ECO:0000256" key="5">
    <source>
        <dbReference type="ARBA" id="ARBA00023136"/>
    </source>
</evidence>
<name>A0A431UW91_9BACI</name>
<proteinExistence type="predicted"/>
<feature type="transmembrane region" description="Helical" evidence="6">
    <location>
        <begin position="59"/>
        <end position="78"/>
    </location>
</feature>
<sequence>MRIIRIIAQIGILYFFYYVGVFLVDLTHLPLPASIVGLLLLVGCLQMKWIKIEYIRDGAGLLLGSMTLFFIPAMLGIIDYPELLSINGLILIVSVIVSTLMTIYFAGIISQKIEQKELKMKEKKEGKEGKIIESSHLHH</sequence>